<gene>
    <name evidence="10" type="ORF">GYMLUDRAFT_40270</name>
</gene>
<feature type="transmembrane region" description="Helical" evidence="6">
    <location>
        <begin position="895"/>
        <end position="915"/>
    </location>
</feature>
<organism evidence="10 11">
    <name type="scientific">Collybiopsis luxurians FD-317 M1</name>
    <dbReference type="NCBI Taxonomy" id="944289"/>
    <lineage>
        <taxon>Eukaryota</taxon>
        <taxon>Fungi</taxon>
        <taxon>Dikarya</taxon>
        <taxon>Basidiomycota</taxon>
        <taxon>Agaricomycotina</taxon>
        <taxon>Agaricomycetes</taxon>
        <taxon>Agaricomycetidae</taxon>
        <taxon>Agaricales</taxon>
        <taxon>Marasmiineae</taxon>
        <taxon>Omphalotaceae</taxon>
        <taxon>Collybiopsis</taxon>
        <taxon>Collybiopsis luxurians</taxon>
    </lineage>
</organism>
<evidence type="ECO:0000256" key="3">
    <source>
        <dbReference type="ARBA" id="ARBA00022989"/>
    </source>
</evidence>
<feature type="transmembrane region" description="Helical" evidence="6">
    <location>
        <begin position="128"/>
        <end position="151"/>
    </location>
</feature>
<feature type="transmembrane region" description="Helical" evidence="6">
    <location>
        <begin position="235"/>
        <end position="255"/>
    </location>
</feature>
<evidence type="ECO:0000313" key="10">
    <source>
        <dbReference type="EMBL" id="KIK64040.1"/>
    </source>
</evidence>
<evidence type="ECO:0000259" key="7">
    <source>
        <dbReference type="Pfam" id="PF10334"/>
    </source>
</evidence>
<feature type="transmembrane region" description="Helical" evidence="6">
    <location>
        <begin position="830"/>
        <end position="846"/>
    </location>
</feature>
<dbReference type="HOGENOM" id="CLU_003918_2_0_1"/>
<evidence type="ECO:0008006" key="12">
    <source>
        <dbReference type="Google" id="ProtNLM"/>
    </source>
</evidence>
<feature type="compositionally biased region" description="Basic and acidic residues" evidence="5">
    <location>
        <begin position="649"/>
        <end position="662"/>
    </location>
</feature>
<keyword evidence="11" id="KW-1185">Reference proteome</keyword>
<feature type="transmembrane region" description="Helical" evidence="6">
    <location>
        <begin position="76"/>
        <end position="93"/>
    </location>
</feature>
<evidence type="ECO:0000256" key="5">
    <source>
        <dbReference type="SAM" id="MobiDB-lite"/>
    </source>
</evidence>
<feature type="region of interest" description="Disordered" evidence="5">
    <location>
        <begin position="371"/>
        <end position="392"/>
    </location>
</feature>
<dbReference type="PANTHER" id="PTHR37994:SF1">
    <property type="entry name" value="ER TRANSPORTER 6TM N-TERMINAL DOMAIN-CONTAINING PROTEIN"/>
    <property type="match status" value="1"/>
</dbReference>
<protein>
    <recommendedName>
        <fullName evidence="12">ER transporter 6TM N-terminal domain-containing protein</fullName>
    </recommendedName>
</protein>
<feature type="compositionally biased region" description="Low complexity" evidence="5">
    <location>
        <begin position="30"/>
        <end position="40"/>
    </location>
</feature>
<feature type="region of interest" description="Disordered" evidence="5">
    <location>
        <begin position="1145"/>
        <end position="1164"/>
    </location>
</feature>
<dbReference type="InterPro" id="IPR018820">
    <property type="entry name" value="BRE4-related_DUF2421"/>
</dbReference>
<dbReference type="Pfam" id="PF13515">
    <property type="entry name" value="FUSC_2"/>
    <property type="match status" value="1"/>
</dbReference>
<feature type="transmembrane region" description="Helical" evidence="6">
    <location>
        <begin position="866"/>
        <end position="883"/>
    </location>
</feature>
<feature type="region of interest" description="Disordered" evidence="5">
    <location>
        <begin position="1"/>
        <end position="46"/>
    </location>
</feature>
<keyword evidence="2 6" id="KW-0812">Transmembrane</keyword>
<dbReference type="AlphaFoldDB" id="A0A0D0BIW3"/>
<feature type="compositionally biased region" description="Low complexity" evidence="5">
    <location>
        <begin position="372"/>
        <end position="389"/>
    </location>
</feature>
<dbReference type="EMBL" id="KN834762">
    <property type="protein sequence ID" value="KIK64040.1"/>
    <property type="molecule type" value="Genomic_DNA"/>
</dbReference>
<proteinExistence type="predicted"/>
<evidence type="ECO:0000256" key="2">
    <source>
        <dbReference type="ARBA" id="ARBA00022692"/>
    </source>
</evidence>
<feature type="compositionally biased region" description="Polar residues" evidence="5">
    <location>
        <begin position="1149"/>
        <end position="1164"/>
    </location>
</feature>
<evidence type="ECO:0000313" key="11">
    <source>
        <dbReference type="Proteomes" id="UP000053593"/>
    </source>
</evidence>
<keyword evidence="4 6" id="KW-0472">Membrane</keyword>
<feature type="region of interest" description="Disordered" evidence="5">
    <location>
        <begin position="639"/>
        <end position="679"/>
    </location>
</feature>
<keyword evidence="3 6" id="KW-1133">Transmembrane helix</keyword>
<feature type="transmembrane region" description="Helical" evidence="6">
    <location>
        <begin position="772"/>
        <end position="791"/>
    </location>
</feature>
<feature type="transmembrane region" description="Helical" evidence="6">
    <location>
        <begin position="171"/>
        <end position="194"/>
    </location>
</feature>
<dbReference type="InterPro" id="IPR049453">
    <property type="entry name" value="Memb_transporter_dom"/>
</dbReference>
<evidence type="ECO:0000256" key="4">
    <source>
        <dbReference type="ARBA" id="ARBA00023136"/>
    </source>
</evidence>
<feature type="transmembrane region" description="Helical" evidence="6">
    <location>
        <begin position="718"/>
        <end position="737"/>
    </location>
</feature>
<accession>A0A0D0BIW3</accession>
<evidence type="ECO:0000256" key="1">
    <source>
        <dbReference type="ARBA" id="ARBA00004141"/>
    </source>
</evidence>
<dbReference type="InterPro" id="IPR018823">
    <property type="entry name" value="ArAE_2_N"/>
</dbReference>
<name>A0A0D0BIW3_9AGAR</name>
<feature type="domain" description="DUF2421" evidence="7">
    <location>
        <begin position="890"/>
        <end position="1122"/>
    </location>
</feature>
<sequence length="1164" mass="130700">MSEKRSSAKRPPVLRINTQSHSSKEDRDTSNQTSSTSASQKPQQRLRPEWLALSKWRWPAYLSWIPDNWTWEKVRLSLRCAVAGWLSSLLFIIPTVQVWIGQASFLLLISAFLSPPADPFPAVFERELLILILVSATWGWSCLGMLLANLARNNSDSSISLLDALTSNGKYVETGPSLILAIFIFIGAAVLLYIRAHQGPGPYLFAVVFSSICLITNLTTAALIPYPYYTLGRTILIPLVFHSVIAVLTSIFIFPSSLSTNFTRKMAAVISPLEKAISIHVTLLNTVPGGDCVEEFKEHINALTGLVSQCEAALSPLAQVARLLPTEVLYSRFSPRDWRPLQDLARRIAARANGMTIYFDIIDPTRERFPVTPATTRPTSPASSRPGTPVGKHAEPLHHLHLSRLLHLHSWHHHHHRSVSASVPVGVFESLRYLDIEAHVFHDPSTEAHTTRMHALLKQSCTPLLEACSSATTCLHSWFVGASAEGEIWKVGWASLTSFINSDAKKQRRAKDKQIYWDEIRSIRSKLCEELEKFQKTARMNVVEPYSGALGLDTAEEPTEPTTDVMPSHRYLFHCYVYQYHLMRFADMLSELLDHVLRLETRPERRHRRIWMPFQSVRVFLKWITSVWAYHDGVGRSMGIGEGEEEDPDRVQHVDGDRRSNDSDDTILDEGDDRDNMYGMPLPYPKKRDPDALPPSNMWENIGGWMYKRVAGVMSGNALFAVKAAALTTLLSLPFFLRGSAQFAYENRFLWGIVMAQLTSARFRGDTTFGFLTRIFSTFLGGLVGLVMWYICAPTTGHQATPYALSAIFAVCFPFFFFVRLYIPGPPMRILIFFVTTVLVVGYSYQDQYQIIPSSPGVGWSVAWRRFLLVSCGVFAAFIFSFLPPTFTIRKYQRSTLATTCAEVGVIYCAILSLFHGSASDASSTLYVRESGKQPIGHSEHGQAIVARLIAIRGKLDRLKASRANVKYEISFRGRWPEERYHTLFELQKQISYSLSHFLSIIEHLEPAWINALLNRTRFNDPTFQGDVLAVTMISTALRTGLPLPQVTPCPLVDRFMLKFHGLNVIQKEAEEDYGLPRTLTRETLENEQYLMFCVGVSTAFGIVSRLDRLMVAAKEIVGEQYHIQCLGLGHGFGNGAASVRASGVPLGSRTSTRMSNTRGPFSA</sequence>
<dbReference type="PANTHER" id="PTHR37994">
    <property type="entry name" value="ARAE_2_N DOMAIN-CONTAINING PROTEIN-RELATED"/>
    <property type="match status" value="1"/>
</dbReference>
<comment type="subcellular location">
    <subcellularLocation>
        <location evidence="1">Membrane</location>
        <topology evidence="1">Multi-pass membrane protein</topology>
    </subcellularLocation>
</comment>
<feature type="transmembrane region" description="Helical" evidence="6">
    <location>
        <begin position="803"/>
        <end position="823"/>
    </location>
</feature>
<dbReference type="Pfam" id="PF10337">
    <property type="entry name" value="ArAE_2_N"/>
    <property type="match status" value="1"/>
</dbReference>
<feature type="compositionally biased region" description="Acidic residues" evidence="5">
    <location>
        <begin position="663"/>
        <end position="673"/>
    </location>
</feature>
<reference evidence="10 11" key="1">
    <citation type="submission" date="2014-04" db="EMBL/GenBank/DDBJ databases">
        <title>Evolutionary Origins and Diversification of the Mycorrhizal Mutualists.</title>
        <authorList>
            <consortium name="DOE Joint Genome Institute"/>
            <consortium name="Mycorrhizal Genomics Consortium"/>
            <person name="Kohler A."/>
            <person name="Kuo A."/>
            <person name="Nagy L.G."/>
            <person name="Floudas D."/>
            <person name="Copeland A."/>
            <person name="Barry K.W."/>
            <person name="Cichocki N."/>
            <person name="Veneault-Fourrey C."/>
            <person name="LaButti K."/>
            <person name="Lindquist E.A."/>
            <person name="Lipzen A."/>
            <person name="Lundell T."/>
            <person name="Morin E."/>
            <person name="Murat C."/>
            <person name="Riley R."/>
            <person name="Ohm R."/>
            <person name="Sun H."/>
            <person name="Tunlid A."/>
            <person name="Henrissat B."/>
            <person name="Grigoriev I.V."/>
            <person name="Hibbett D.S."/>
            <person name="Martin F."/>
        </authorList>
    </citation>
    <scope>NUCLEOTIDE SEQUENCE [LARGE SCALE GENOMIC DNA]</scope>
    <source>
        <strain evidence="10 11">FD-317 M1</strain>
    </source>
</reference>
<evidence type="ECO:0000259" key="9">
    <source>
        <dbReference type="Pfam" id="PF13515"/>
    </source>
</evidence>
<dbReference type="Proteomes" id="UP000053593">
    <property type="component" value="Unassembled WGS sequence"/>
</dbReference>
<dbReference type="OrthoDB" id="2274698at2759"/>
<evidence type="ECO:0000256" key="6">
    <source>
        <dbReference type="SAM" id="Phobius"/>
    </source>
</evidence>
<feature type="domain" description="Putative ER transporter 6TM N-terminal" evidence="8">
    <location>
        <begin position="64"/>
        <end position="544"/>
    </location>
</feature>
<dbReference type="Pfam" id="PF10334">
    <property type="entry name" value="BRE4"/>
    <property type="match status" value="1"/>
</dbReference>
<evidence type="ECO:0000259" key="8">
    <source>
        <dbReference type="Pfam" id="PF10337"/>
    </source>
</evidence>
<feature type="domain" description="Integral membrane bound transporter" evidence="9">
    <location>
        <begin position="747"/>
        <end position="880"/>
    </location>
</feature>
<feature type="transmembrane region" description="Helical" evidence="6">
    <location>
        <begin position="203"/>
        <end position="229"/>
    </location>
</feature>
<dbReference type="GO" id="GO:0016020">
    <property type="term" value="C:membrane"/>
    <property type="evidence" value="ECO:0007669"/>
    <property type="project" value="UniProtKB-SubCell"/>
</dbReference>